<dbReference type="AlphaFoldDB" id="A0A0B4E075"/>
<dbReference type="Proteomes" id="UP000031202">
    <property type="component" value="Unassembled WGS sequence"/>
</dbReference>
<protein>
    <recommendedName>
        <fullName evidence="3">Terminase</fullName>
    </recommendedName>
</protein>
<comment type="caution">
    <text evidence="1">The sequence shown here is derived from an EMBL/GenBank/DDBJ whole genome shotgun (WGS) entry which is preliminary data.</text>
</comment>
<sequence>MFLPNLDDLLREENWLELRDSALTPQFLTELVTTEQSRAEFVEGARLLRLDQNGKHVFGHQLLIADMLNAGHETNGLIVPRRSAKTTSILAVALGRCTVREDYLSAITLTTTAAKTADRFTMDVVSPITRTFPDKNTRPLKIALGRGSEHLSWTNGSVFAVATPNGDAFRSSAYDFVIVDEAGEARPEQGVDLKAAIFPTFDTRPGAQVVFAGTAGEYQEGLLLWDALQEGVGGRLGYVFPADVTEDELADWEPTEANPYGRVRELTELSHPGLHAGLTTLDKLAQRYITLGPAKYAREYGGIFGQVGQGVGVINQQRWAEASTDATPALPEHFSIAAVSSFTGAFSAIVAAWRDEQGRAHGYVLKHQPGTTWLAEKAPEIVTAHDLPLVYDSASSTMRVEVEVMGRSALSPWFAPQQFKDVTDSAALLVKDINNGNAVHYNQEPLNQAAKIAVRRKAGATSWALGRPPKDDEADICALEAWSLALNYFDNNPKHQSFFIPAAF</sequence>
<dbReference type="Gene3D" id="3.40.50.300">
    <property type="entry name" value="P-loop containing nucleotide triphosphate hydrolases"/>
    <property type="match status" value="1"/>
</dbReference>
<dbReference type="EMBL" id="JWSZ01000001">
    <property type="protein sequence ID" value="KIC59953.1"/>
    <property type="molecule type" value="Genomic_DNA"/>
</dbReference>
<reference evidence="1 2" key="1">
    <citation type="submission" date="2014-12" db="EMBL/GenBank/DDBJ databases">
        <title>Genome sequencing of Microbacterium hominis TPW29.</title>
        <authorList>
            <person name="Tan P.W."/>
            <person name="Chan K.-G."/>
        </authorList>
    </citation>
    <scope>NUCLEOTIDE SEQUENCE [LARGE SCALE GENOMIC DNA]</scope>
    <source>
        <strain evidence="1 2">TPW29</strain>
    </source>
</reference>
<evidence type="ECO:0008006" key="3">
    <source>
        <dbReference type="Google" id="ProtNLM"/>
    </source>
</evidence>
<evidence type="ECO:0000313" key="2">
    <source>
        <dbReference type="Proteomes" id="UP000031202"/>
    </source>
</evidence>
<name>A0A0B4E075_9MICO</name>
<gene>
    <name evidence="1" type="ORF">RM52_00590</name>
</gene>
<evidence type="ECO:0000313" key="1">
    <source>
        <dbReference type="EMBL" id="KIC59953.1"/>
    </source>
</evidence>
<dbReference type="InterPro" id="IPR027417">
    <property type="entry name" value="P-loop_NTPase"/>
</dbReference>
<proteinExistence type="predicted"/>
<accession>A0A0B4E075</accession>
<dbReference type="RefSeq" id="WP_039411569.1">
    <property type="nucleotide sequence ID" value="NZ_JWSZ01000001.1"/>
</dbReference>
<organism evidence="1 2">
    <name type="scientific">Microbacterium hominis</name>
    <dbReference type="NCBI Taxonomy" id="162426"/>
    <lineage>
        <taxon>Bacteria</taxon>
        <taxon>Bacillati</taxon>
        <taxon>Actinomycetota</taxon>
        <taxon>Actinomycetes</taxon>
        <taxon>Micrococcales</taxon>
        <taxon>Microbacteriaceae</taxon>
        <taxon>Microbacterium</taxon>
    </lineage>
</organism>